<evidence type="ECO:0000256" key="11">
    <source>
        <dbReference type="ARBA" id="ARBA00031636"/>
    </source>
</evidence>
<organism evidence="13 14">
    <name type="scientific">Photobacterium jeanii</name>
    <dbReference type="NCBI Taxonomy" id="858640"/>
    <lineage>
        <taxon>Bacteria</taxon>
        <taxon>Pseudomonadati</taxon>
        <taxon>Pseudomonadota</taxon>
        <taxon>Gammaproteobacteria</taxon>
        <taxon>Vibrionales</taxon>
        <taxon>Vibrionaceae</taxon>
        <taxon>Photobacterium</taxon>
    </lineage>
</organism>
<keyword evidence="6 12" id="KW-0812">Transmembrane</keyword>
<feature type="transmembrane region" description="Helical" evidence="12">
    <location>
        <begin position="92"/>
        <end position="118"/>
    </location>
</feature>
<dbReference type="GO" id="GO:0006811">
    <property type="term" value="P:monoatomic ion transport"/>
    <property type="evidence" value="ECO:0007669"/>
    <property type="project" value="UniProtKB-KW"/>
</dbReference>
<feature type="transmembrane region" description="Helical" evidence="12">
    <location>
        <begin position="170"/>
        <end position="187"/>
    </location>
</feature>
<feature type="transmembrane region" description="Helical" evidence="12">
    <location>
        <begin position="355"/>
        <end position="380"/>
    </location>
</feature>
<dbReference type="Proteomes" id="UP000078503">
    <property type="component" value="Unassembled WGS sequence"/>
</dbReference>
<dbReference type="AlphaFoldDB" id="A0A178K6N5"/>
<evidence type="ECO:0000256" key="1">
    <source>
        <dbReference type="ARBA" id="ARBA00004429"/>
    </source>
</evidence>
<sequence length="449" mass="48739">MPMLSPTLKLVLHKTLPLTMGVFAIMLVQLVDSIFIGMLGINELAVQGVTLPFQTAIIGLQVGIGVAATAIISQACGAKDTTKSTSTATMTVTLGTSLVALICVGLWALKGPILAAFVTEDVSSSHFQILQDIFNSYWPFWLLSATSVAALYLVTCVFRANDDTKTPGQMFFLASVINLILDPLFIFTFDMGIVGAAVATTTGYAFCAVYMLLKAKAKHWFNAISDSLNRFNYLIELAQVSLATTLNQLLPAISAFTCMVLISRISTNAMAFWSLLTRMESFLLVFTLALTMSVPPMIGRYLGEKQPEKIAALLTTTAKFLLFFHLTMALVIATSSSLLIPFISQEPTIQDWLSTALWVIPFSYAPLGLCMLVVSVLNALGVAKQALQVSCVRLIVFYIPAIWIGASTGETLNAVFAAAVANILAGTYAWYRLRLYMRTPEPCKQAIEI</sequence>
<protein>
    <recommendedName>
        <fullName evidence="2">Multidrug resistance protein NorM</fullName>
    </recommendedName>
    <alternativeName>
        <fullName evidence="11">Multidrug-efflux transporter</fullName>
    </alternativeName>
    <alternativeName>
        <fullName evidence="10">Na(+)/drug antiporter</fullName>
    </alternativeName>
</protein>
<evidence type="ECO:0000256" key="2">
    <source>
        <dbReference type="ARBA" id="ARBA00013489"/>
    </source>
</evidence>
<proteinExistence type="predicted"/>
<dbReference type="Pfam" id="PF01554">
    <property type="entry name" value="MatE"/>
    <property type="match status" value="2"/>
</dbReference>
<feature type="transmembrane region" description="Helical" evidence="12">
    <location>
        <begin position="387"/>
        <end position="406"/>
    </location>
</feature>
<feature type="transmembrane region" description="Helical" evidence="12">
    <location>
        <begin position="234"/>
        <end position="262"/>
    </location>
</feature>
<reference evidence="13 14" key="1">
    <citation type="submission" date="2016-03" db="EMBL/GenBank/DDBJ databases">
        <title>Photobacterium proteolyticum sp. nov. a protease producing bacterium isolated from ocean sediments of Laizhou Bay.</title>
        <authorList>
            <person name="Li Y."/>
        </authorList>
    </citation>
    <scope>NUCLEOTIDE SEQUENCE [LARGE SCALE GENOMIC DNA]</scope>
    <source>
        <strain evidence="13 14">R-40508</strain>
    </source>
</reference>
<evidence type="ECO:0000256" key="4">
    <source>
        <dbReference type="ARBA" id="ARBA00022449"/>
    </source>
</evidence>
<dbReference type="PANTHER" id="PTHR43298">
    <property type="entry name" value="MULTIDRUG RESISTANCE PROTEIN NORM-RELATED"/>
    <property type="match status" value="1"/>
</dbReference>
<evidence type="ECO:0000256" key="10">
    <source>
        <dbReference type="ARBA" id="ARBA00030855"/>
    </source>
</evidence>
<evidence type="ECO:0000256" key="7">
    <source>
        <dbReference type="ARBA" id="ARBA00022989"/>
    </source>
</evidence>
<feature type="transmembrane region" description="Helical" evidence="12">
    <location>
        <begin position="320"/>
        <end position="343"/>
    </location>
</feature>
<feature type="transmembrane region" description="Helical" evidence="12">
    <location>
        <begin position="53"/>
        <end position="72"/>
    </location>
</feature>
<gene>
    <name evidence="13" type="ORF">A3K86_15115</name>
</gene>
<name>A0A178K6N5_9GAMM</name>
<comment type="caution">
    <text evidence="13">The sequence shown here is derived from an EMBL/GenBank/DDBJ whole genome shotgun (WGS) entry which is preliminary data.</text>
</comment>
<keyword evidence="14" id="KW-1185">Reference proteome</keyword>
<dbReference type="GO" id="GO:0042910">
    <property type="term" value="F:xenobiotic transmembrane transporter activity"/>
    <property type="evidence" value="ECO:0007669"/>
    <property type="project" value="InterPro"/>
</dbReference>
<dbReference type="PANTHER" id="PTHR43298:SF2">
    <property type="entry name" value="FMN_FAD EXPORTER YEEO-RELATED"/>
    <property type="match status" value="1"/>
</dbReference>
<comment type="subcellular location">
    <subcellularLocation>
        <location evidence="1">Cell inner membrane</location>
        <topology evidence="1">Multi-pass membrane protein</topology>
    </subcellularLocation>
</comment>
<dbReference type="GO" id="GO:0015297">
    <property type="term" value="F:antiporter activity"/>
    <property type="evidence" value="ECO:0007669"/>
    <property type="project" value="UniProtKB-KW"/>
</dbReference>
<feature type="transmembrane region" description="Helical" evidence="12">
    <location>
        <begin position="193"/>
        <end position="213"/>
    </location>
</feature>
<evidence type="ECO:0000256" key="8">
    <source>
        <dbReference type="ARBA" id="ARBA00023065"/>
    </source>
</evidence>
<dbReference type="RefSeq" id="WP_068332840.1">
    <property type="nucleotide sequence ID" value="NZ_LVHF01000029.1"/>
</dbReference>
<dbReference type="STRING" id="858640.A3K86_15115"/>
<keyword evidence="9 12" id="KW-0472">Membrane</keyword>
<accession>A0A178K6N5</accession>
<keyword evidence="3" id="KW-0813">Transport</keyword>
<keyword evidence="5" id="KW-1003">Cell membrane</keyword>
<feature type="transmembrane region" description="Helical" evidence="12">
    <location>
        <begin position="138"/>
        <end position="158"/>
    </location>
</feature>
<evidence type="ECO:0000313" key="13">
    <source>
        <dbReference type="EMBL" id="OAN12998.1"/>
    </source>
</evidence>
<keyword evidence="7 12" id="KW-1133">Transmembrane helix</keyword>
<dbReference type="EMBL" id="LVHF01000029">
    <property type="protein sequence ID" value="OAN12998.1"/>
    <property type="molecule type" value="Genomic_DNA"/>
</dbReference>
<dbReference type="PIRSF" id="PIRSF006603">
    <property type="entry name" value="DinF"/>
    <property type="match status" value="1"/>
</dbReference>
<keyword evidence="8" id="KW-0406">Ion transport</keyword>
<evidence type="ECO:0000256" key="3">
    <source>
        <dbReference type="ARBA" id="ARBA00022448"/>
    </source>
</evidence>
<evidence type="ECO:0000313" key="14">
    <source>
        <dbReference type="Proteomes" id="UP000078503"/>
    </source>
</evidence>
<dbReference type="OrthoDB" id="9806302at2"/>
<evidence type="ECO:0000256" key="12">
    <source>
        <dbReference type="SAM" id="Phobius"/>
    </source>
</evidence>
<dbReference type="GO" id="GO:0005886">
    <property type="term" value="C:plasma membrane"/>
    <property type="evidence" value="ECO:0007669"/>
    <property type="project" value="UniProtKB-SubCell"/>
</dbReference>
<dbReference type="NCBIfam" id="TIGR00797">
    <property type="entry name" value="matE"/>
    <property type="match status" value="1"/>
</dbReference>
<evidence type="ECO:0000256" key="5">
    <source>
        <dbReference type="ARBA" id="ARBA00022475"/>
    </source>
</evidence>
<dbReference type="InterPro" id="IPR050222">
    <property type="entry name" value="MATE_MdtK"/>
</dbReference>
<feature type="transmembrane region" description="Helical" evidence="12">
    <location>
        <begin position="21"/>
        <end position="41"/>
    </location>
</feature>
<evidence type="ECO:0000256" key="9">
    <source>
        <dbReference type="ARBA" id="ARBA00023136"/>
    </source>
</evidence>
<dbReference type="InterPro" id="IPR002528">
    <property type="entry name" value="MATE_fam"/>
</dbReference>
<feature type="transmembrane region" description="Helical" evidence="12">
    <location>
        <begin position="282"/>
        <end position="299"/>
    </location>
</feature>
<feature type="transmembrane region" description="Helical" evidence="12">
    <location>
        <begin position="412"/>
        <end position="431"/>
    </location>
</feature>
<evidence type="ECO:0000256" key="6">
    <source>
        <dbReference type="ARBA" id="ARBA00022692"/>
    </source>
</evidence>
<keyword evidence="4" id="KW-0050">Antiport</keyword>
<dbReference type="InterPro" id="IPR048279">
    <property type="entry name" value="MdtK-like"/>
</dbReference>